<keyword evidence="3 6" id="KW-0560">Oxidoreductase</keyword>
<dbReference type="EC" id="1.6.5.-" evidence="6"/>
<dbReference type="RefSeq" id="WP_051454093.1">
    <property type="nucleotide sequence ID" value="NZ_CP012747.1"/>
</dbReference>
<dbReference type="HAMAP" id="MF_01216">
    <property type="entry name" value="Azoreductase_type1"/>
    <property type="match status" value="1"/>
</dbReference>
<dbReference type="EMBL" id="CP012747">
    <property type="protein sequence ID" value="ALL67622.1"/>
    <property type="molecule type" value="Genomic_DNA"/>
</dbReference>
<evidence type="ECO:0000313" key="9">
    <source>
        <dbReference type="Proteomes" id="UP000019146"/>
    </source>
</evidence>
<dbReference type="GeneID" id="69971424"/>
<evidence type="ECO:0000259" key="7">
    <source>
        <dbReference type="Pfam" id="PF02525"/>
    </source>
</evidence>
<evidence type="ECO:0000313" key="8">
    <source>
        <dbReference type="EMBL" id="ALL67622.1"/>
    </source>
</evidence>
<dbReference type="InterPro" id="IPR003680">
    <property type="entry name" value="Flavodoxin_fold"/>
</dbReference>
<evidence type="ECO:0000256" key="6">
    <source>
        <dbReference type="HAMAP-Rule" id="MF_01216"/>
    </source>
</evidence>
<feature type="binding site" evidence="6">
    <location>
        <begin position="140"/>
        <end position="143"/>
    </location>
    <ligand>
        <name>FMN</name>
        <dbReference type="ChEBI" id="CHEBI:58210"/>
    </ligand>
</feature>
<organism evidence="8 9">
    <name type="scientific">Paraburkholderia caribensis MBA4</name>
    <dbReference type="NCBI Taxonomy" id="1323664"/>
    <lineage>
        <taxon>Bacteria</taxon>
        <taxon>Pseudomonadati</taxon>
        <taxon>Pseudomonadota</taxon>
        <taxon>Betaproteobacteria</taxon>
        <taxon>Burkholderiales</taxon>
        <taxon>Burkholderiaceae</taxon>
        <taxon>Paraburkholderia</taxon>
    </lineage>
</organism>
<dbReference type="SUPFAM" id="SSF52218">
    <property type="entry name" value="Flavoproteins"/>
    <property type="match status" value="1"/>
</dbReference>
<dbReference type="Gene3D" id="3.40.50.360">
    <property type="match status" value="1"/>
</dbReference>
<dbReference type="GO" id="GO:0016652">
    <property type="term" value="F:oxidoreductase activity, acting on NAD(P)H as acceptor"/>
    <property type="evidence" value="ECO:0007669"/>
    <property type="project" value="UniProtKB-UniRule"/>
</dbReference>
<comment type="caution">
    <text evidence="6">Lacks conserved residue(s) required for the propagation of feature annotation.</text>
</comment>
<dbReference type="PANTHER" id="PTHR43741">
    <property type="entry name" value="FMN-DEPENDENT NADH-AZOREDUCTASE 1"/>
    <property type="match status" value="1"/>
</dbReference>
<feature type="domain" description="Flavodoxin-like fold" evidence="7">
    <location>
        <begin position="3"/>
        <end position="194"/>
    </location>
</feature>
<dbReference type="EC" id="1.7.1.17" evidence="6"/>
<dbReference type="InterPro" id="IPR029039">
    <property type="entry name" value="Flavoprotein-like_sf"/>
</dbReference>
<keyword evidence="2 6" id="KW-0288">FMN</keyword>
<evidence type="ECO:0000256" key="1">
    <source>
        <dbReference type="ARBA" id="ARBA00022630"/>
    </source>
</evidence>
<comment type="catalytic activity">
    <reaction evidence="6">
        <text>2 a quinone + NADH + H(+) = 2 a 1,4-benzosemiquinone + NAD(+)</text>
        <dbReference type="Rhea" id="RHEA:65952"/>
        <dbReference type="ChEBI" id="CHEBI:15378"/>
        <dbReference type="ChEBI" id="CHEBI:57540"/>
        <dbReference type="ChEBI" id="CHEBI:57945"/>
        <dbReference type="ChEBI" id="CHEBI:132124"/>
        <dbReference type="ChEBI" id="CHEBI:134225"/>
    </reaction>
</comment>
<comment type="cofactor">
    <cofactor evidence="6">
        <name>FMN</name>
        <dbReference type="ChEBI" id="CHEBI:58210"/>
    </cofactor>
    <text evidence="6">Binds 1 FMN per subunit.</text>
</comment>
<comment type="function">
    <text evidence="6">Also exhibits azoreductase activity. Catalyzes the reductive cleavage of the azo bond in aromatic azo compounds to the corresponding amines.</text>
</comment>
<dbReference type="GO" id="GO:0010181">
    <property type="term" value="F:FMN binding"/>
    <property type="evidence" value="ECO:0007669"/>
    <property type="project" value="UniProtKB-UniRule"/>
</dbReference>
<reference evidence="8 9" key="1">
    <citation type="journal article" date="2014" name="Genome Announc.">
        <title>Draft Genome Sequence of the Haloacid-Degrading Burkholderia caribensis Strain MBA4.</title>
        <authorList>
            <person name="Pan Y."/>
            <person name="Kong K.F."/>
            <person name="Tsang J.S."/>
        </authorList>
    </citation>
    <scope>NUCLEOTIDE SEQUENCE [LARGE SCALE GENOMIC DNA]</scope>
    <source>
        <strain evidence="8 9">MBA4</strain>
    </source>
</reference>
<comment type="subunit">
    <text evidence="6">Homodimer.</text>
</comment>
<accession>A0A0P0RG22</accession>
<keyword evidence="1 6" id="KW-0285">Flavoprotein</keyword>
<comment type="function">
    <text evidence="6">Quinone reductase that provides resistance to thiol-specific stress caused by electrophilic quinones.</text>
</comment>
<evidence type="ECO:0000256" key="2">
    <source>
        <dbReference type="ARBA" id="ARBA00022643"/>
    </source>
</evidence>
<name>A0A0P0RG22_9BURK</name>
<sequence>MNSKLLVIRSSIKSDGGASGLLGDYFVQQYQKIIPETSVVVRDLADSEVSHLNARSMEALSTGTARCEATGQVLQLSNELIEEIREADRIVMCVPRYNFCVPSIFHAYIDLLVRAGVTFRYTENGPVGLIASKPVFIITTSGGIYSGAGDSLAAWLSQVLNFVGLEQIEYVYAEGLEMGKSSREQGLRDAHLQIDLLLMKIARIGQFEQKCEHVLQ</sequence>
<evidence type="ECO:0000256" key="4">
    <source>
        <dbReference type="ARBA" id="ARBA00023027"/>
    </source>
</evidence>
<gene>
    <name evidence="6" type="primary">azoR</name>
    <name evidence="8" type="ORF">K788_0007637</name>
</gene>
<comment type="similarity">
    <text evidence="6">Belongs to the azoreductase type 1 family.</text>
</comment>
<dbReference type="PANTHER" id="PTHR43741:SF2">
    <property type="entry name" value="FMN-DEPENDENT NADH:QUINONE OXIDOREDUCTASE"/>
    <property type="match status" value="1"/>
</dbReference>
<dbReference type="Proteomes" id="UP000019146">
    <property type="component" value="Chromosome 2"/>
</dbReference>
<dbReference type="KEGG" id="bcai:K788_0007637"/>
<comment type="catalytic activity">
    <reaction evidence="5">
        <text>N,N-dimethyl-1,4-phenylenediamine + anthranilate + 2 NAD(+) = 2-(4-dimethylaminophenyl)diazenylbenzoate + 2 NADH + 2 H(+)</text>
        <dbReference type="Rhea" id="RHEA:55872"/>
        <dbReference type="ChEBI" id="CHEBI:15378"/>
        <dbReference type="ChEBI" id="CHEBI:15783"/>
        <dbReference type="ChEBI" id="CHEBI:16567"/>
        <dbReference type="ChEBI" id="CHEBI:57540"/>
        <dbReference type="ChEBI" id="CHEBI:57945"/>
        <dbReference type="ChEBI" id="CHEBI:71579"/>
        <dbReference type="EC" id="1.7.1.17"/>
    </reaction>
    <physiologicalReaction direction="right-to-left" evidence="5">
        <dbReference type="Rhea" id="RHEA:55874"/>
    </physiologicalReaction>
</comment>
<dbReference type="Pfam" id="PF02525">
    <property type="entry name" value="Flavodoxin_2"/>
    <property type="match status" value="1"/>
</dbReference>
<dbReference type="GO" id="GO:0016655">
    <property type="term" value="F:oxidoreductase activity, acting on NAD(P)H, quinone or similar compound as acceptor"/>
    <property type="evidence" value="ECO:0007669"/>
    <property type="project" value="InterPro"/>
</dbReference>
<evidence type="ECO:0000256" key="5">
    <source>
        <dbReference type="ARBA" id="ARBA00048542"/>
    </source>
</evidence>
<dbReference type="InterPro" id="IPR023048">
    <property type="entry name" value="NADH:quinone_OxRdtase_FMN_depd"/>
</dbReference>
<proteinExistence type="inferred from homology"/>
<protein>
    <recommendedName>
        <fullName evidence="6">FMN dependent NADH:quinone oxidoreductase</fullName>
        <ecNumber evidence="6">1.6.5.-</ecNumber>
    </recommendedName>
    <alternativeName>
        <fullName evidence="6">Azo-dye reductase</fullName>
    </alternativeName>
    <alternativeName>
        <fullName evidence="6">FMN-dependent NADH-azo compound oxidoreductase</fullName>
    </alternativeName>
    <alternativeName>
        <fullName evidence="6">FMN-dependent NADH-azoreductase</fullName>
        <ecNumber evidence="6">1.7.1.17</ecNumber>
    </alternativeName>
</protein>
<feature type="binding site" evidence="6">
    <location>
        <position position="11"/>
    </location>
    <ligand>
        <name>FMN</name>
        <dbReference type="ChEBI" id="CHEBI:58210"/>
    </ligand>
</feature>
<dbReference type="InterPro" id="IPR050104">
    <property type="entry name" value="FMN-dep_NADH:Q_OxRdtase_AzoR1"/>
</dbReference>
<dbReference type="AlphaFoldDB" id="A0A0P0RG22"/>
<keyword evidence="4 6" id="KW-0520">NAD</keyword>
<evidence type="ECO:0000256" key="3">
    <source>
        <dbReference type="ARBA" id="ARBA00023002"/>
    </source>
</evidence>
<dbReference type="GO" id="GO:0009055">
    <property type="term" value="F:electron transfer activity"/>
    <property type="evidence" value="ECO:0007669"/>
    <property type="project" value="UniProtKB-UniRule"/>
</dbReference>